<dbReference type="EMBL" id="CP003362">
    <property type="protein sequence ID" value="AGB48477.1"/>
    <property type="molecule type" value="Genomic_DNA"/>
</dbReference>
<gene>
    <name evidence="2" type="ordered locus">Metho_0190</name>
</gene>
<keyword evidence="3" id="KW-1185">Reference proteome</keyword>
<dbReference type="Proteomes" id="UP000010866">
    <property type="component" value="Chromosome"/>
</dbReference>
<name>L0KSS4_METHD</name>
<dbReference type="STRING" id="867904.Metho_0190"/>
<keyword evidence="1" id="KW-0175">Coiled coil</keyword>
<protein>
    <submittedName>
        <fullName evidence="2">Uncharacterized protein</fullName>
    </submittedName>
</protein>
<evidence type="ECO:0000313" key="3">
    <source>
        <dbReference type="Proteomes" id="UP000010866"/>
    </source>
</evidence>
<sequence>MAKDEGRKIIVDIERKKVRIIIIHDEDEEILKLTLDEAKDLIQKLENTVEDYKQRQKLRID</sequence>
<accession>L0KSS4</accession>
<evidence type="ECO:0000313" key="2">
    <source>
        <dbReference type="EMBL" id="AGB48477.1"/>
    </source>
</evidence>
<dbReference type="RefSeq" id="WP_015323646.1">
    <property type="nucleotide sequence ID" value="NC_019977.1"/>
</dbReference>
<dbReference type="HOGENOM" id="CLU_2911486_0_0_2"/>
<dbReference type="KEGG" id="mhz:Metho_0190"/>
<dbReference type="GeneID" id="14408132"/>
<organism evidence="2 3">
    <name type="scientific">Methanomethylovorans hollandica (strain DSM 15978 / NBRC 107637 / DMS1)</name>
    <dbReference type="NCBI Taxonomy" id="867904"/>
    <lineage>
        <taxon>Archaea</taxon>
        <taxon>Methanobacteriati</taxon>
        <taxon>Methanobacteriota</taxon>
        <taxon>Stenosarchaea group</taxon>
        <taxon>Methanomicrobia</taxon>
        <taxon>Methanosarcinales</taxon>
        <taxon>Methanosarcinaceae</taxon>
        <taxon>Methanomethylovorans</taxon>
    </lineage>
</organism>
<reference evidence="3" key="1">
    <citation type="submission" date="2012-02" db="EMBL/GenBank/DDBJ databases">
        <title>Complete sequence of chromosome of Methanomethylovorans hollandica DSM 15978.</title>
        <authorList>
            <person name="Lucas S."/>
            <person name="Copeland A."/>
            <person name="Lapidus A."/>
            <person name="Glavina del Rio T."/>
            <person name="Dalin E."/>
            <person name="Tice H."/>
            <person name="Bruce D."/>
            <person name="Goodwin L."/>
            <person name="Pitluck S."/>
            <person name="Peters L."/>
            <person name="Mikhailova N."/>
            <person name="Held B."/>
            <person name="Kyrpides N."/>
            <person name="Mavromatis K."/>
            <person name="Ivanova N."/>
            <person name="Brettin T."/>
            <person name="Detter J.C."/>
            <person name="Han C."/>
            <person name="Larimer F."/>
            <person name="Land M."/>
            <person name="Hauser L."/>
            <person name="Markowitz V."/>
            <person name="Cheng J.-F."/>
            <person name="Hugenholtz P."/>
            <person name="Woyke T."/>
            <person name="Wu D."/>
            <person name="Spring S."/>
            <person name="Schroeder M."/>
            <person name="Brambilla E."/>
            <person name="Klenk H.-P."/>
            <person name="Eisen J.A."/>
        </authorList>
    </citation>
    <scope>NUCLEOTIDE SEQUENCE [LARGE SCALE GENOMIC DNA]</scope>
    <source>
        <strain evidence="3">DSM 15978 / NBRC 107637 / DMS1</strain>
    </source>
</reference>
<evidence type="ECO:0000256" key="1">
    <source>
        <dbReference type="SAM" id="Coils"/>
    </source>
</evidence>
<dbReference type="AlphaFoldDB" id="L0KSS4"/>
<dbReference type="OrthoDB" id="140467at2157"/>
<feature type="coiled-coil region" evidence="1">
    <location>
        <begin position="28"/>
        <end position="55"/>
    </location>
</feature>
<proteinExistence type="predicted"/>